<dbReference type="Gene3D" id="3.30.300.30">
    <property type="match status" value="1"/>
</dbReference>
<evidence type="ECO:0000256" key="1">
    <source>
        <dbReference type="ARBA" id="ARBA00005189"/>
    </source>
</evidence>
<dbReference type="Pfam" id="PF01553">
    <property type="entry name" value="Acyltransferase"/>
    <property type="match status" value="1"/>
</dbReference>
<evidence type="ECO:0000256" key="3">
    <source>
        <dbReference type="ARBA" id="ARBA00023315"/>
    </source>
</evidence>
<dbReference type="InterPro" id="IPR009081">
    <property type="entry name" value="PP-bd_ACP"/>
</dbReference>
<proteinExistence type="predicted"/>
<dbReference type="SUPFAM" id="SSF56801">
    <property type="entry name" value="Acetyl-CoA synthetase-like"/>
    <property type="match status" value="1"/>
</dbReference>
<dbReference type="EMBL" id="PCVY01000020">
    <property type="protein sequence ID" value="PIQ87117.1"/>
    <property type="molecule type" value="Genomic_DNA"/>
</dbReference>
<sequence>MINDLVAKVKDFITVNFEAKIDPLEIEKFYTESALIKEMCVMTVPGVGDAKDSKVLWAVVQPDLNDFRKFASVNLYLAIKESFDNASPSLPFYKRLSGFTITLSDLPHTLFGTLDRQAVKEIYEPRVIAGIVGSLPALTELTAADHLLIESVIGVKILECLKEQSGIERPINLEDSLELDLGIDSLGRIELAVRLERAFNADIKDEAISRAFTVKDLMLRVTNALKEAKASASEKKKVSLGPDFWKKNLQVLPKEEHLGALEFGTGFFAWLLRFSITAIDYWIFRLFFHIKAEGTENVPKEGAYILYPNHTSVLDGPAINACLPRRPVFQLFYFIVIPYFFRPFVKSLLLRNVVKMVRLIPFDYSTHFLESLRSAHLVLQREKGLCFFPEGLRSTTGKVGKFKKGFGILAKETGAKLVPVAIEGAFESWPSTTKHLKCHPIRVRFGKPLLPEDLEKQGLAMGAQNGYDAICVAAREALVELKDRK</sequence>
<dbReference type="PANTHER" id="PTHR10434">
    <property type="entry name" value="1-ACYL-SN-GLYCEROL-3-PHOSPHATE ACYLTRANSFERASE"/>
    <property type="match status" value="1"/>
</dbReference>
<dbReference type="InterPro" id="IPR002123">
    <property type="entry name" value="Plipid/glycerol_acylTrfase"/>
</dbReference>
<name>A0A2H0LRX2_9BACT</name>
<dbReference type="CDD" id="cd07989">
    <property type="entry name" value="LPLAT_AGPAT-like"/>
    <property type="match status" value="1"/>
</dbReference>
<dbReference type="PROSITE" id="PS50075">
    <property type="entry name" value="CARRIER"/>
    <property type="match status" value="1"/>
</dbReference>
<reference evidence="5 6" key="1">
    <citation type="submission" date="2017-09" db="EMBL/GenBank/DDBJ databases">
        <title>Depth-based differentiation of microbial function through sediment-hosted aquifers and enrichment of novel symbionts in the deep terrestrial subsurface.</title>
        <authorList>
            <person name="Probst A.J."/>
            <person name="Ladd B."/>
            <person name="Jarett J.K."/>
            <person name="Geller-Mcgrath D.E."/>
            <person name="Sieber C.M."/>
            <person name="Emerson J.B."/>
            <person name="Anantharaman K."/>
            <person name="Thomas B.C."/>
            <person name="Malmstrom R."/>
            <person name="Stieglmeier M."/>
            <person name="Klingl A."/>
            <person name="Woyke T."/>
            <person name="Ryan C.M."/>
            <person name="Banfield J.F."/>
        </authorList>
    </citation>
    <scope>NUCLEOTIDE SEQUENCE [LARGE SCALE GENOMIC DNA]</scope>
    <source>
        <strain evidence="5">CG11_big_fil_rev_8_21_14_0_20_45_26</strain>
    </source>
</reference>
<dbReference type="GO" id="GO:0006654">
    <property type="term" value="P:phosphatidic acid biosynthetic process"/>
    <property type="evidence" value="ECO:0007669"/>
    <property type="project" value="TreeGrafter"/>
</dbReference>
<evidence type="ECO:0000256" key="2">
    <source>
        <dbReference type="ARBA" id="ARBA00022679"/>
    </source>
</evidence>
<comment type="caution">
    <text evidence="5">The sequence shown here is derived from an EMBL/GenBank/DDBJ whole genome shotgun (WGS) entry which is preliminary data.</text>
</comment>
<dbReference type="AlphaFoldDB" id="A0A2H0LRX2"/>
<evidence type="ECO:0000313" key="5">
    <source>
        <dbReference type="EMBL" id="PIQ87117.1"/>
    </source>
</evidence>
<dbReference type="Pfam" id="PF00550">
    <property type="entry name" value="PP-binding"/>
    <property type="match status" value="1"/>
</dbReference>
<dbReference type="PANTHER" id="PTHR10434:SF66">
    <property type="entry name" value="PHOSPHOLIPID_GLYCEROL ACYLTRANSFERASE DOMAIN-CONTAINING PROTEIN"/>
    <property type="match status" value="1"/>
</dbReference>
<dbReference type="Gene3D" id="1.10.1200.10">
    <property type="entry name" value="ACP-like"/>
    <property type="match status" value="1"/>
</dbReference>
<evidence type="ECO:0000259" key="4">
    <source>
        <dbReference type="PROSITE" id="PS50075"/>
    </source>
</evidence>
<organism evidence="5 6">
    <name type="scientific">Candidatus Abzuiibacterium crystallinum</name>
    <dbReference type="NCBI Taxonomy" id="1974748"/>
    <lineage>
        <taxon>Bacteria</taxon>
        <taxon>Pseudomonadati</taxon>
        <taxon>Candidatus Omnitrophota</taxon>
        <taxon>Candidatus Abzuiibacterium</taxon>
    </lineage>
</organism>
<comment type="pathway">
    <text evidence="1">Lipid metabolism.</text>
</comment>
<gene>
    <name evidence="5" type="ORF">COV74_02200</name>
</gene>
<dbReference type="SUPFAM" id="SSF69593">
    <property type="entry name" value="Glycerol-3-phosphate (1)-acyltransferase"/>
    <property type="match status" value="1"/>
</dbReference>
<dbReference type="InterPro" id="IPR036736">
    <property type="entry name" value="ACP-like_sf"/>
</dbReference>
<keyword evidence="2" id="KW-0808">Transferase</keyword>
<keyword evidence="3" id="KW-0012">Acyltransferase</keyword>
<dbReference type="SUPFAM" id="SSF47336">
    <property type="entry name" value="ACP-like"/>
    <property type="match status" value="1"/>
</dbReference>
<feature type="domain" description="Carrier" evidence="4">
    <location>
        <begin position="144"/>
        <end position="225"/>
    </location>
</feature>
<accession>A0A2H0LRX2</accession>
<protein>
    <recommendedName>
        <fullName evidence="4">Carrier domain-containing protein</fullName>
    </recommendedName>
</protein>
<evidence type="ECO:0000313" key="6">
    <source>
        <dbReference type="Proteomes" id="UP000230859"/>
    </source>
</evidence>
<dbReference type="SMART" id="SM00563">
    <property type="entry name" value="PlsC"/>
    <property type="match status" value="1"/>
</dbReference>
<dbReference type="InterPro" id="IPR045851">
    <property type="entry name" value="AMP-bd_C_sf"/>
</dbReference>
<dbReference type="GO" id="GO:0003841">
    <property type="term" value="F:1-acylglycerol-3-phosphate O-acyltransferase activity"/>
    <property type="evidence" value="ECO:0007669"/>
    <property type="project" value="TreeGrafter"/>
</dbReference>
<dbReference type="Proteomes" id="UP000230859">
    <property type="component" value="Unassembled WGS sequence"/>
</dbReference>